<dbReference type="HOGENOM" id="CLU_042511_0_0_7"/>
<dbReference type="NCBIfam" id="NF033939">
    <property type="entry name" value="DESULF_POR1"/>
    <property type="match status" value="1"/>
</dbReference>
<dbReference type="InterPro" id="IPR059232">
    <property type="entry name" value="Porin_put"/>
</dbReference>
<feature type="signal peptide" evidence="1">
    <location>
        <begin position="1"/>
        <end position="23"/>
    </location>
</feature>
<dbReference type="EMBL" id="CP001649">
    <property type="protein sequence ID" value="ACS80079.1"/>
    <property type="molecule type" value="Genomic_DNA"/>
</dbReference>
<reference evidence="2 3" key="1">
    <citation type="submission" date="2009-06" db="EMBL/GenBank/DDBJ databases">
        <title>Complete sequence of Desulfovibrio salexigens DSM 2638.</title>
        <authorList>
            <consortium name="US DOE Joint Genome Institute"/>
            <person name="Lucas S."/>
            <person name="Copeland A."/>
            <person name="Lapidus A."/>
            <person name="Glavina del Rio T."/>
            <person name="Tice H."/>
            <person name="Bruce D."/>
            <person name="Goodwin L."/>
            <person name="Pitluck S."/>
            <person name="Munk A.C."/>
            <person name="Brettin T."/>
            <person name="Detter J.C."/>
            <person name="Han C."/>
            <person name="Tapia R."/>
            <person name="Larimer F."/>
            <person name="Land M."/>
            <person name="Hauser L."/>
            <person name="Kyrpides N."/>
            <person name="Anderson I."/>
            <person name="Wall J.D."/>
            <person name="Arkin A.P."/>
            <person name="Dehal P."/>
            <person name="Chivian D."/>
            <person name="Giles B."/>
            <person name="Hazen T.C."/>
        </authorList>
    </citation>
    <scope>NUCLEOTIDE SEQUENCE [LARGE SCALE GENOMIC DNA]</scope>
    <source>
        <strain evidence="3">ATCC 14822 / DSM 2638 / NCIMB 8403 / VKM B-1763</strain>
    </source>
</reference>
<gene>
    <name evidence="2" type="ordered locus">Desal_2019</name>
</gene>
<dbReference type="STRING" id="526222.Desal_2019"/>
<evidence type="ECO:0000256" key="1">
    <source>
        <dbReference type="SAM" id="SignalP"/>
    </source>
</evidence>
<accession>C6BVA4</accession>
<dbReference type="KEGG" id="dsa:Desal_2019"/>
<dbReference type="AlphaFoldDB" id="C6BVA4"/>
<protein>
    <recommendedName>
        <fullName evidence="4">Outer membrane homotrimeric porin</fullName>
    </recommendedName>
</protein>
<evidence type="ECO:0000313" key="3">
    <source>
        <dbReference type="Proteomes" id="UP000002601"/>
    </source>
</evidence>
<organism evidence="2 3">
    <name type="scientific">Maridesulfovibrio salexigens (strain ATCC 14822 / DSM 2638 / NCIMB 8403 / VKM B-1763)</name>
    <name type="common">Desulfovibrio salexigens</name>
    <dbReference type="NCBI Taxonomy" id="526222"/>
    <lineage>
        <taxon>Bacteria</taxon>
        <taxon>Pseudomonadati</taxon>
        <taxon>Thermodesulfobacteriota</taxon>
        <taxon>Desulfovibrionia</taxon>
        <taxon>Desulfovibrionales</taxon>
        <taxon>Desulfovibrionaceae</taxon>
        <taxon>Maridesulfovibrio</taxon>
    </lineage>
</organism>
<sequence>MKKLAILAVLACMVFGFAASASAVDLDAKGQFQFQMNFMDNPDFLSNKDGGTNEDDLNFWFRARTEFRFIANENLWAVLYTEYKNRVGNGHTNEQSGDTGLYVKRAYMQYRYPGTEVLTSAGIMSINLPGAVTGSMVLGDADRGAFMVETPITDEIAIAGAFIRYTDTLENDPTDATSKDELDIFYAAMPITLDGISATPYFAYAVIGEDTNTLGNNANFMAPTSVAMTKNANAWWLGTSFNMDMFDPIVFAADAVYGSVDGDVKQNDRSGFLFDASVAYTGLDFVQPVLKFAYTTGEDDKTSNGSERLPIVAEDFDLGTYYLGASGLTETDLGKNPIGFWALGLSFDNISFFEKLTHKLAFTYIQGTNDKDLIKNAGAGVTNANITADGNFLTTEDHVFAIDFNTNYQIYDELAAIVEFGYADVDLDKGTWENYGVGNGFLNTKQDPNFKLALGLVYKF</sequence>
<keyword evidence="1" id="KW-0732">Signal</keyword>
<keyword evidence="3" id="KW-1185">Reference proteome</keyword>
<dbReference type="Proteomes" id="UP000002601">
    <property type="component" value="Chromosome"/>
</dbReference>
<evidence type="ECO:0000313" key="2">
    <source>
        <dbReference type="EMBL" id="ACS80079.1"/>
    </source>
</evidence>
<name>C6BVA4_MARSD</name>
<proteinExistence type="predicted"/>
<dbReference type="eggNOG" id="ENOG502ZCBE">
    <property type="taxonomic scope" value="Bacteria"/>
</dbReference>
<feature type="chain" id="PRO_5002961292" description="Outer membrane homotrimeric porin" evidence="1">
    <location>
        <begin position="24"/>
        <end position="460"/>
    </location>
</feature>
<dbReference type="OrthoDB" id="5464498at2"/>
<dbReference type="RefSeq" id="WP_015851895.1">
    <property type="nucleotide sequence ID" value="NC_012881.1"/>
</dbReference>
<evidence type="ECO:0008006" key="4">
    <source>
        <dbReference type="Google" id="ProtNLM"/>
    </source>
</evidence>